<dbReference type="InterPro" id="IPR010730">
    <property type="entry name" value="HET"/>
</dbReference>
<feature type="region of interest" description="Disordered" evidence="1">
    <location>
        <begin position="474"/>
        <end position="523"/>
    </location>
</feature>
<accession>A0AAE0NPZ4</accession>
<feature type="region of interest" description="Disordered" evidence="1">
    <location>
        <begin position="369"/>
        <end position="390"/>
    </location>
</feature>
<evidence type="ECO:0000313" key="4">
    <source>
        <dbReference type="Proteomes" id="UP001285441"/>
    </source>
</evidence>
<feature type="compositionally biased region" description="Polar residues" evidence="1">
    <location>
        <begin position="484"/>
        <end position="502"/>
    </location>
</feature>
<evidence type="ECO:0000259" key="2">
    <source>
        <dbReference type="Pfam" id="PF06985"/>
    </source>
</evidence>
<dbReference type="Proteomes" id="UP001285441">
    <property type="component" value="Unassembled WGS sequence"/>
</dbReference>
<dbReference type="Pfam" id="PF06985">
    <property type="entry name" value="HET"/>
    <property type="match status" value="1"/>
</dbReference>
<reference evidence="3" key="2">
    <citation type="submission" date="2023-06" db="EMBL/GenBank/DDBJ databases">
        <authorList>
            <consortium name="Lawrence Berkeley National Laboratory"/>
            <person name="Haridas S."/>
            <person name="Hensen N."/>
            <person name="Bonometti L."/>
            <person name="Westerberg I."/>
            <person name="Brannstrom I.O."/>
            <person name="Guillou S."/>
            <person name="Cros-Aarteil S."/>
            <person name="Calhoun S."/>
            <person name="Kuo A."/>
            <person name="Mondo S."/>
            <person name="Pangilinan J."/>
            <person name="Riley R."/>
            <person name="LaButti K."/>
            <person name="Andreopoulos B."/>
            <person name="Lipzen A."/>
            <person name="Chen C."/>
            <person name="Yanf M."/>
            <person name="Daum C."/>
            <person name="Ng V."/>
            <person name="Clum A."/>
            <person name="Steindorff A."/>
            <person name="Ohm R."/>
            <person name="Martin F."/>
            <person name="Silar P."/>
            <person name="Natvig D."/>
            <person name="Lalanne C."/>
            <person name="Gautier V."/>
            <person name="Ament-velasquez S.L."/>
            <person name="Kruys A."/>
            <person name="Hutchinson M.I."/>
            <person name="Powell A.J."/>
            <person name="Barry K."/>
            <person name="Miller A.N."/>
            <person name="Grigoriev I.V."/>
            <person name="Debuchy R."/>
            <person name="Gladieux P."/>
            <person name="Thoren M.H."/>
            <person name="Johannesson H."/>
        </authorList>
    </citation>
    <scope>NUCLEOTIDE SEQUENCE</scope>
    <source>
        <strain evidence="3">CBS 232.78</strain>
    </source>
</reference>
<dbReference type="AlphaFoldDB" id="A0AAE0NPZ4"/>
<comment type="caution">
    <text evidence="3">The sequence shown here is derived from an EMBL/GenBank/DDBJ whole genome shotgun (WGS) entry which is preliminary data.</text>
</comment>
<name>A0AAE0NPZ4_9PEZI</name>
<dbReference type="PANTHER" id="PTHR10622">
    <property type="entry name" value="HET DOMAIN-CONTAINING PROTEIN"/>
    <property type="match status" value="1"/>
</dbReference>
<sequence length="523" mass="59028">MRLLNVKTLALKDFGSLPPRYVILSHTWGAEVSFQDIQQIAHATISATKPDAFAKIQRCAEQPIIDGFEWIWVDTCCIDKTSSAELSEAINSMFAWYHDSYELLADFYTGSNTKYQWLARGRIQASRWFTRGWTLQEPIAPRTVEFFSSNWMSLGTRHSLANFLSGVTKVPKAVFKGEKMSRQYCAFDKMSWAASRTTTRVEDMAYCLLGLFGIHMPLLYGEGTRAFTRLQEEIIARSEDLSLLSWGISDFWLNGVYDKIPLLACQSKAFAEPMLTDITFDSTLHIGTAGHLSNPSRELSLQQTFPQPTVGRRGILATLFVGLSPSQTSGNPLDALSCLFAWNFVTATIDGLRLLVGFNSQVDWPPELLSSGTDPANPDNSHDGLEKELKKTTAPVEAWRHQGARLLCLDAREQHRLTPRLLYLMGTDEHLENNLIHIKLRKDHLVHMRWHDMESEVSLRNLCSSSLHRLSLEPSRTLPEPTRQEATSFQSRRQTNGQQGRVSTWEAPPSLTLRSKSTSDSLV</sequence>
<feature type="compositionally biased region" description="Basic and acidic residues" evidence="1">
    <location>
        <begin position="380"/>
        <end position="390"/>
    </location>
</feature>
<keyword evidence="4" id="KW-1185">Reference proteome</keyword>
<reference evidence="3" key="1">
    <citation type="journal article" date="2023" name="Mol. Phylogenet. Evol.">
        <title>Genome-scale phylogeny and comparative genomics of the fungal order Sordariales.</title>
        <authorList>
            <person name="Hensen N."/>
            <person name="Bonometti L."/>
            <person name="Westerberg I."/>
            <person name="Brannstrom I.O."/>
            <person name="Guillou S."/>
            <person name="Cros-Aarteil S."/>
            <person name="Calhoun S."/>
            <person name="Haridas S."/>
            <person name="Kuo A."/>
            <person name="Mondo S."/>
            <person name="Pangilinan J."/>
            <person name="Riley R."/>
            <person name="LaButti K."/>
            <person name="Andreopoulos B."/>
            <person name="Lipzen A."/>
            <person name="Chen C."/>
            <person name="Yan M."/>
            <person name="Daum C."/>
            <person name="Ng V."/>
            <person name="Clum A."/>
            <person name="Steindorff A."/>
            <person name="Ohm R.A."/>
            <person name="Martin F."/>
            <person name="Silar P."/>
            <person name="Natvig D.O."/>
            <person name="Lalanne C."/>
            <person name="Gautier V."/>
            <person name="Ament-Velasquez S.L."/>
            <person name="Kruys A."/>
            <person name="Hutchinson M.I."/>
            <person name="Powell A.J."/>
            <person name="Barry K."/>
            <person name="Miller A.N."/>
            <person name="Grigoriev I.V."/>
            <person name="Debuchy R."/>
            <person name="Gladieux P."/>
            <person name="Hiltunen Thoren M."/>
            <person name="Johannesson H."/>
        </authorList>
    </citation>
    <scope>NUCLEOTIDE SEQUENCE</scope>
    <source>
        <strain evidence="3">CBS 232.78</strain>
    </source>
</reference>
<protein>
    <recommendedName>
        <fullName evidence="2">Heterokaryon incompatibility domain-containing protein</fullName>
    </recommendedName>
</protein>
<feature type="compositionally biased region" description="Polar residues" evidence="1">
    <location>
        <begin position="512"/>
        <end position="523"/>
    </location>
</feature>
<evidence type="ECO:0000313" key="3">
    <source>
        <dbReference type="EMBL" id="KAK3385557.1"/>
    </source>
</evidence>
<dbReference type="PANTHER" id="PTHR10622:SF10">
    <property type="entry name" value="HET DOMAIN-CONTAINING PROTEIN"/>
    <property type="match status" value="1"/>
</dbReference>
<feature type="domain" description="Heterokaryon incompatibility" evidence="2">
    <location>
        <begin position="21"/>
        <end position="105"/>
    </location>
</feature>
<proteinExistence type="predicted"/>
<organism evidence="3 4">
    <name type="scientific">Podospora didyma</name>
    <dbReference type="NCBI Taxonomy" id="330526"/>
    <lineage>
        <taxon>Eukaryota</taxon>
        <taxon>Fungi</taxon>
        <taxon>Dikarya</taxon>
        <taxon>Ascomycota</taxon>
        <taxon>Pezizomycotina</taxon>
        <taxon>Sordariomycetes</taxon>
        <taxon>Sordariomycetidae</taxon>
        <taxon>Sordariales</taxon>
        <taxon>Podosporaceae</taxon>
        <taxon>Podospora</taxon>
    </lineage>
</organism>
<gene>
    <name evidence="3" type="ORF">B0H63DRAFT_560135</name>
</gene>
<evidence type="ECO:0000256" key="1">
    <source>
        <dbReference type="SAM" id="MobiDB-lite"/>
    </source>
</evidence>
<dbReference type="EMBL" id="JAULSW010000004">
    <property type="protein sequence ID" value="KAK3385557.1"/>
    <property type="molecule type" value="Genomic_DNA"/>
</dbReference>